<organism evidence="1 2">
    <name type="scientific">Flavobacterium flavipallidum</name>
    <dbReference type="NCBI Taxonomy" id="3139140"/>
    <lineage>
        <taxon>Bacteria</taxon>
        <taxon>Pseudomonadati</taxon>
        <taxon>Bacteroidota</taxon>
        <taxon>Flavobacteriia</taxon>
        <taxon>Flavobacteriales</taxon>
        <taxon>Flavobacteriaceae</taxon>
        <taxon>Flavobacterium</taxon>
    </lineage>
</organism>
<evidence type="ECO:0000313" key="1">
    <source>
        <dbReference type="EMBL" id="MEL1242609.1"/>
    </source>
</evidence>
<dbReference type="EMBL" id="JBBYHU010000060">
    <property type="protein sequence ID" value="MEL1242609.1"/>
    <property type="molecule type" value="Genomic_DNA"/>
</dbReference>
<name>A0ABU9HRA5_9FLAO</name>
<sequence>MKKKLLIIIFLLVGELTFSQIEKKTDNTILAKTKQTVSIDPVYFVLGTLSDYNGHFYYVKREKQVDRYYPFEKPLVNYLTLYIKVKLNITVDTIFEKSNHCEMYSDELSKKLNSFYGDKDELVGNKFETKNQFYSYLAGAYYRYGEKLDSSIYKIQLTNSPNHNICYELLRKSGCKKILYEYLKNIPAQFIYYFEPTDALKIYLDSFELEKEILKDSFYNQIEEEFMEGVITKENIKKSFQESKNKEIIRFNNNFK</sequence>
<comment type="caution">
    <text evidence="1">The sequence shown here is derived from an EMBL/GenBank/DDBJ whole genome shotgun (WGS) entry which is preliminary data.</text>
</comment>
<gene>
    <name evidence="1" type="ORF">AAEO59_16285</name>
</gene>
<accession>A0ABU9HRA5</accession>
<keyword evidence="2" id="KW-1185">Reference proteome</keyword>
<dbReference type="Proteomes" id="UP001398556">
    <property type="component" value="Unassembled WGS sequence"/>
</dbReference>
<dbReference type="RefSeq" id="WP_341701800.1">
    <property type="nucleotide sequence ID" value="NZ_JBBYHU010000060.1"/>
</dbReference>
<protein>
    <submittedName>
        <fullName evidence="1">Uncharacterized protein</fullName>
    </submittedName>
</protein>
<proteinExistence type="predicted"/>
<evidence type="ECO:0000313" key="2">
    <source>
        <dbReference type="Proteomes" id="UP001398556"/>
    </source>
</evidence>
<reference evidence="1 2" key="1">
    <citation type="submission" date="2024-04" db="EMBL/GenBank/DDBJ databases">
        <title>Flavobacterium sp. DGU99 16S ribosomal RNA gene Genome sequencing and assembly.</title>
        <authorList>
            <person name="Park S."/>
        </authorList>
    </citation>
    <scope>NUCLEOTIDE SEQUENCE [LARGE SCALE GENOMIC DNA]</scope>
    <source>
        <strain evidence="1 2">DGU99</strain>
    </source>
</reference>